<reference evidence="2 3" key="1">
    <citation type="journal article" date="2009" name="PLoS ONE">
        <title>The complete genome of Teredinibacter turnerae T7901: an intracellular endosymbiont of marine wood-boring bivalves (shipworms).</title>
        <authorList>
            <person name="Yang J.C."/>
            <person name="Madupu R."/>
            <person name="Durkin A.S."/>
            <person name="Ekborg N.A."/>
            <person name="Pedamallu C.S."/>
            <person name="Hostetler J.B."/>
            <person name="Radune D."/>
            <person name="Toms B.S."/>
            <person name="Henrissat B."/>
            <person name="Coutinho P.M."/>
            <person name="Schwarz S."/>
            <person name="Field L."/>
            <person name="Trindade-Silva A.E."/>
            <person name="Soares C.A.G."/>
            <person name="Elshahawi S."/>
            <person name="Hanora A."/>
            <person name="Schmidt E.W."/>
            <person name="Haygood M.G."/>
            <person name="Posfai J."/>
            <person name="Benner J."/>
            <person name="Madinger C."/>
            <person name="Nove J."/>
            <person name="Anton B."/>
            <person name="Chaudhary K."/>
            <person name="Foster J."/>
            <person name="Holman A."/>
            <person name="Kumar S."/>
            <person name="Lessard P.A."/>
            <person name="Luyten Y.A."/>
            <person name="Slatko B."/>
            <person name="Wood N."/>
            <person name="Wu B."/>
            <person name="Teplitski M."/>
            <person name="Mougous J.D."/>
            <person name="Ward N."/>
            <person name="Eisen J.A."/>
            <person name="Badger J.H."/>
            <person name="Distel D.L."/>
        </authorList>
    </citation>
    <scope>NUCLEOTIDE SEQUENCE [LARGE SCALE GENOMIC DNA]</scope>
    <source>
        <strain evidence="3">ATCC 39867 / T7901</strain>
    </source>
</reference>
<evidence type="ECO:0000313" key="2">
    <source>
        <dbReference type="EMBL" id="ACR12987.1"/>
    </source>
</evidence>
<protein>
    <recommendedName>
        <fullName evidence="1">DUF6129 domain-containing protein</fullName>
    </recommendedName>
</protein>
<dbReference type="AlphaFoldDB" id="C5BTB5"/>
<evidence type="ECO:0000259" key="1">
    <source>
        <dbReference type="Pfam" id="PF19624"/>
    </source>
</evidence>
<dbReference type="OrthoDB" id="7960540at2"/>
<dbReference type="EMBL" id="CP001614">
    <property type="protein sequence ID" value="ACR12987.1"/>
    <property type="molecule type" value="Genomic_DNA"/>
</dbReference>
<dbReference type="Pfam" id="PF19624">
    <property type="entry name" value="DUF6129"/>
    <property type="match status" value="1"/>
</dbReference>
<dbReference type="Proteomes" id="UP000009080">
    <property type="component" value="Chromosome"/>
</dbReference>
<name>C5BTB5_TERTT</name>
<dbReference type="eggNOG" id="ENOG5032ZP4">
    <property type="taxonomic scope" value="Bacteria"/>
</dbReference>
<dbReference type="HOGENOM" id="CLU_184991_0_0_6"/>
<proteinExistence type="predicted"/>
<keyword evidence="3" id="KW-1185">Reference proteome</keyword>
<gene>
    <name evidence="2" type="ordered locus">TERTU_1542</name>
</gene>
<sequence length="88" mass="9845">MIAEQELFDVAEFVKTNGLSEAVIAELRTKFPGKHFTWCMEDDIHSGKPVYEGEGFDIYVVNSMDHCSVLTNDLESASGFVLAELIEE</sequence>
<feature type="domain" description="DUF6129" evidence="1">
    <location>
        <begin position="25"/>
        <end position="73"/>
    </location>
</feature>
<dbReference type="STRING" id="377629.TERTU_1542"/>
<dbReference type="GeneID" id="58409225"/>
<dbReference type="RefSeq" id="WP_015819100.1">
    <property type="nucleotide sequence ID" value="NC_012997.1"/>
</dbReference>
<dbReference type="KEGG" id="ttu:TERTU_1542"/>
<accession>C5BTB5</accession>
<dbReference type="InterPro" id="IPR046132">
    <property type="entry name" value="DUF6129"/>
</dbReference>
<organism evidence="2 3">
    <name type="scientific">Teredinibacter turnerae (strain ATCC 39867 / T7901)</name>
    <dbReference type="NCBI Taxonomy" id="377629"/>
    <lineage>
        <taxon>Bacteria</taxon>
        <taxon>Pseudomonadati</taxon>
        <taxon>Pseudomonadota</taxon>
        <taxon>Gammaproteobacteria</taxon>
        <taxon>Cellvibrionales</taxon>
        <taxon>Cellvibrionaceae</taxon>
        <taxon>Teredinibacter</taxon>
    </lineage>
</organism>
<evidence type="ECO:0000313" key="3">
    <source>
        <dbReference type="Proteomes" id="UP000009080"/>
    </source>
</evidence>